<dbReference type="RefSeq" id="WP_233052563.1">
    <property type="nucleotide sequence ID" value="NZ_JAIMJA010000008.1"/>
</dbReference>
<dbReference type="Gene3D" id="3.10.510.10">
    <property type="entry name" value="NE1680-like"/>
    <property type="match status" value="1"/>
</dbReference>
<sequence length="86" mass="9453">MSVHVFDTYAYTVSGKRLHFDVLLPTKDAALALITAKKWLSEIGEEGAEIRRGGCAFCHSSVSVPEFDDTIKKQGYAIYKLEGCPA</sequence>
<accession>A0ABS8WAE2</accession>
<organism evidence="1 2">
    <name type="scientific">Motilimonas cestriensis</name>
    <dbReference type="NCBI Taxonomy" id="2742685"/>
    <lineage>
        <taxon>Bacteria</taxon>
        <taxon>Pseudomonadati</taxon>
        <taxon>Pseudomonadota</taxon>
        <taxon>Gammaproteobacteria</taxon>
        <taxon>Alteromonadales</taxon>
        <taxon>Alteromonadales genera incertae sedis</taxon>
        <taxon>Motilimonas</taxon>
    </lineage>
</organism>
<dbReference type="SUPFAM" id="SSF160766">
    <property type="entry name" value="NE1680-like"/>
    <property type="match status" value="1"/>
</dbReference>
<gene>
    <name evidence="1" type="ORF">K6Y31_09555</name>
</gene>
<keyword evidence="2" id="KW-1185">Reference proteome</keyword>
<evidence type="ECO:0000313" key="1">
    <source>
        <dbReference type="EMBL" id="MCE2595062.1"/>
    </source>
</evidence>
<proteinExistence type="predicted"/>
<dbReference type="InterPro" id="IPR023122">
    <property type="entry name" value="NE1680-like_sf"/>
</dbReference>
<dbReference type="EMBL" id="JAIMJA010000008">
    <property type="protein sequence ID" value="MCE2595062.1"/>
    <property type="molecule type" value="Genomic_DNA"/>
</dbReference>
<dbReference type="InterPro" id="IPR018592">
    <property type="entry name" value="DUF2024"/>
</dbReference>
<evidence type="ECO:0000313" key="2">
    <source>
        <dbReference type="Proteomes" id="UP001201273"/>
    </source>
</evidence>
<comment type="caution">
    <text evidence="1">The sequence shown here is derived from an EMBL/GenBank/DDBJ whole genome shotgun (WGS) entry which is preliminary data.</text>
</comment>
<protein>
    <submittedName>
        <fullName evidence="1">DUF2024 family protein</fullName>
    </submittedName>
</protein>
<dbReference type="Proteomes" id="UP001201273">
    <property type="component" value="Unassembled WGS sequence"/>
</dbReference>
<reference evidence="1 2" key="1">
    <citation type="journal article" date="2022" name="Environ. Microbiol. Rep.">
        <title>Eco-phylogenetic analyses reveal divergent evolution of vitamin B12 metabolism in the marine bacterial family 'Psychromonadaceae'.</title>
        <authorList>
            <person name="Jin X."/>
            <person name="Yang Y."/>
            <person name="Cao H."/>
            <person name="Gao B."/>
            <person name="Zhao Z."/>
        </authorList>
    </citation>
    <scope>NUCLEOTIDE SEQUENCE [LARGE SCALE GENOMIC DNA]</scope>
    <source>
        <strain evidence="1 2">MKS20</strain>
    </source>
</reference>
<dbReference type="Pfam" id="PF09630">
    <property type="entry name" value="DUF2024"/>
    <property type="match status" value="1"/>
</dbReference>
<name>A0ABS8WAE2_9GAMM</name>